<keyword evidence="3" id="KW-1185">Reference proteome</keyword>
<evidence type="ECO:0000259" key="1">
    <source>
        <dbReference type="Pfam" id="PF06985"/>
    </source>
</evidence>
<sequence>MEKFTYTQLPAPKFVRLLKLDLDSTNLSGTLDIHNLDECLMYNALSYTWSEPDCSRDFICSGARLPLQLNLLDALQQFKISRIDSPIWIDAICINQQDTSEKKHQIPLMGQIYSQATKVYVWLGKATRIEREAFSWIAKINNILDGADYNVNALNLSQHWKPQVQLSYSRIGLPPPSSLVWPTIGRLIGRPWFNRLWVLQEVLLATSIDVFCGDEVLPWFEIAKFERHVVTWNLRSTLRGGQLTASEIDSALNVLYTFMWCRERKEHSKAKQISIFGLLNAASKRDVSNHLDMVYGILGLTAKPTRDKVIIDYNLQPEKVYIDFATSNIPSDSKLESFGYVSGPIDRQNQKQDLSFPSWCPIPTWIKKDTRGPNFKFGAIDGLRTGYRAGFQGTFQDRPMCTLRSGSTILVFQGYKVDRVTKTIPSSEIHNGYEPLSPFEASDLLKWESSCFDLAAATLVHARAGTEIVQLAPFPSNMLTIYTRTLIANRTCMLDGGEWRYCAVTKGLENSPGAVFADAVAGYQLWKAFLNEIKNAKDGDVIPTWNPYLVMHASYKRDFIATEHGRIGWGPEGVEEGDVIVVFQNGIVPHILRPRSSTAPMMLVGEAYIDGLMNGEVFSIENQGKVALSEILIA</sequence>
<name>A0A3D8Q6M0_9HELO</name>
<dbReference type="Proteomes" id="UP000256328">
    <property type="component" value="Unassembled WGS sequence"/>
</dbReference>
<feature type="domain" description="Heterokaryon incompatibility" evidence="1">
    <location>
        <begin position="42"/>
        <end position="201"/>
    </location>
</feature>
<reference evidence="2 3" key="1">
    <citation type="journal article" date="2018" name="IMA Fungus">
        <title>IMA Genome-F 9: Draft genome sequence of Annulohypoxylon stygium, Aspergillus mulundensis, Berkeleyomyces basicola (syn. Thielaviopsis basicola), Ceratocystis smalleyi, two Cercospora beticola strains, Coleophoma cylindrospora, Fusarium fracticaudum, Phialophora cf. hyalina, and Morchella septimelata.</title>
        <authorList>
            <person name="Wingfield B.D."/>
            <person name="Bills G.F."/>
            <person name="Dong Y."/>
            <person name="Huang W."/>
            <person name="Nel W.J."/>
            <person name="Swalarsk-Parry B.S."/>
            <person name="Vaghefi N."/>
            <person name="Wilken P.M."/>
            <person name="An Z."/>
            <person name="de Beer Z.W."/>
            <person name="De Vos L."/>
            <person name="Chen L."/>
            <person name="Duong T.A."/>
            <person name="Gao Y."/>
            <person name="Hammerbacher A."/>
            <person name="Kikkert J.R."/>
            <person name="Li Y."/>
            <person name="Li H."/>
            <person name="Li K."/>
            <person name="Li Q."/>
            <person name="Liu X."/>
            <person name="Ma X."/>
            <person name="Naidoo K."/>
            <person name="Pethybridge S.J."/>
            <person name="Sun J."/>
            <person name="Steenkamp E.T."/>
            <person name="van der Nest M.A."/>
            <person name="van Wyk S."/>
            <person name="Wingfield M.J."/>
            <person name="Xiong C."/>
            <person name="Yue Q."/>
            <person name="Zhang X."/>
        </authorList>
    </citation>
    <scope>NUCLEOTIDE SEQUENCE [LARGE SCALE GENOMIC DNA]</scope>
    <source>
        <strain evidence="2 3">BP5796</strain>
    </source>
</reference>
<dbReference type="PANTHER" id="PTHR24148">
    <property type="entry name" value="ANKYRIN REPEAT DOMAIN-CONTAINING PROTEIN 39 HOMOLOG-RELATED"/>
    <property type="match status" value="1"/>
</dbReference>
<dbReference type="EMBL" id="PDLN01000023">
    <property type="protein sequence ID" value="RDW57327.1"/>
    <property type="molecule type" value="Genomic_DNA"/>
</dbReference>
<dbReference type="PANTHER" id="PTHR24148:SF64">
    <property type="entry name" value="HETEROKARYON INCOMPATIBILITY DOMAIN-CONTAINING PROTEIN"/>
    <property type="match status" value="1"/>
</dbReference>
<dbReference type="OrthoDB" id="3556612at2759"/>
<gene>
    <name evidence="2" type="ORF">BP5796_12777</name>
</gene>
<dbReference type="InterPro" id="IPR052895">
    <property type="entry name" value="HetReg/Transcr_Mod"/>
</dbReference>
<organism evidence="2 3">
    <name type="scientific">Coleophoma crateriformis</name>
    <dbReference type="NCBI Taxonomy" id="565419"/>
    <lineage>
        <taxon>Eukaryota</taxon>
        <taxon>Fungi</taxon>
        <taxon>Dikarya</taxon>
        <taxon>Ascomycota</taxon>
        <taxon>Pezizomycotina</taxon>
        <taxon>Leotiomycetes</taxon>
        <taxon>Helotiales</taxon>
        <taxon>Dermateaceae</taxon>
        <taxon>Coleophoma</taxon>
    </lineage>
</organism>
<dbReference type="InterPro" id="IPR010730">
    <property type="entry name" value="HET"/>
</dbReference>
<evidence type="ECO:0000313" key="2">
    <source>
        <dbReference type="EMBL" id="RDW57327.1"/>
    </source>
</evidence>
<dbReference type="AlphaFoldDB" id="A0A3D8Q6M0"/>
<accession>A0A3D8Q6M0</accession>
<dbReference type="Pfam" id="PF26639">
    <property type="entry name" value="Het-6_barrel"/>
    <property type="match status" value="1"/>
</dbReference>
<comment type="caution">
    <text evidence="2">The sequence shown here is derived from an EMBL/GenBank/DDBJ whole genome shotgun (WGS) entry which is preliminary data.</text>
</comment>
<protein>
    <recommendedName>
        <fullName evidence="1">Heterokaryon incompatibility domain-containing protein</fullName>
    </recommendedName>
</protein>
<proteinExistence type="predicted"/>
<evidence type="ECO:0000313" key="3">
    <source>
        <dbReference type="Proteomes" id="UP000256328"/>
    </source>
</evidence>
<dbReference type="Pfam" id="PF06985">
    <property type="entry name" value="HET"/>
    <property type="match status" value="1"/>
</dbReference>